<proteinExistence type="predicted"/>
<organism evidence="2 3">
    <name type="scientific">Mycena metata</name>
    <dbReference type="NCBI Taxonomy" id="1033252"/>
    <lineage>
        <taxon>Eukaryota</taxon>
        <taxon>Fungi</taxon>
        <taxon>Dikarya</taxon>
        <taxon>Basidiomycota</taxon>
        <taxon>Agaricomycotina</taxon>
        <taxon>Agaricomycetes</taxon>
        <taxon>Agaricomycetidae</taxon>
        <taxon>Agaricales</taxon>
        <taxon>Marasmiineae</taxon>
        <taxon>Mycenaceae</taxon>
        <taxon>Mycena</taxon>
    </lineage>
</organism>
<accession>A0AAD7HLR6</accession>
<evidence type="ECO:0000256" key="1">
    <source>
        <dbReference type="SAM" id="MobiDB-lite"/>
    </source>
</evidence>
<dbReference type="AlphaFoldDB" id="A0AAD7HLR6"/>
<gene>
    <name evidence="2" type="ORF">B0H16DRAFT_1473242</name>
</gene>
<name>A0AAD7HLR6_9AGAR</name>
<dbReference type="EMBL" id="JARKIB010000217">
    <property type="protein sequence ID" value="KAJ7722718.1"/>
    <property type="molecule type" value="Genomic_DNA"/>
</dbReference>
<feature type="compositionally biased region" description="Low complexity" evidence="1">
    <location>
        <begin position="68"/>
        <end position="86"/>
    </location>
</feature>
<feature type="compositionally biased region" description="Low complexity" evidence="1">
    <location>
        <begin position="173"/>
        <end position="183"/>
    </location>
</feature>
<sequence>MLDSLVRGLQQFRLRWAVGAAIRKRRFGGVGVGFRQVGSDGAGMGATSRSAGQAVGIDVVTAFVAGGRASPARPSRSRSRSMSGSGDARGELREEKHRQQARRAEGTRKKTRAVEEGGGAKVCGAHAHAINAAFCGFDEWAPSPGLGVDFYVYRFCPAASAPPHLPRCPPSTPTSASTSTSAALERHRRGHGSSLRFLRTGPTSQIWRRVVLYLHIWPRVPHLPPSPPSAFTALVGSTNASAIAIDADAFCALEETKREHEKAHERKE</sequence>
<feature type="compositionally biased region" description="Basic and acidic residues" evidence="1">
    <location>
        <begin position="88"/>
        <end position="115"/>
    </location>
</feature>
<dbReference type="Proteomes" id="UP001215598">
    <property type="component" value="Unassembled WGS sequence"/>
</dbReference>
<protein>
    <submittedName>
        <fullName evidence="2">Uncharacterized protein</fullName>
    </submittedName>
</protein>
<reference evidence="2" key="1">
    <citation type="submission" date="2023-03" db="EMBL/GenBank/DDBJ databases">
        <title>Massive genome expansion in bonnet fungi (Mycena s.s.) driven by repeated elements and novel gene families across ecological guilds.</title>
        <authorList>
            <consortium name="Lawrence Berkeley National Laboratory"/>
            <person name="Harder C.B."/>
            <person name="Miyauchi S."/>
            <person name="Viragh M."/>
            <person name="Kuo A."/>
            <person name="Thoen E."/>
            <person name="Andreopoulos B."/>
            <person name="Lu D."/>
            <person name="Skrede I."/>
            <person name="Drula E."/>
            <person name="Henrissat B."/>
            <person name="Morin E."/>
            <person name="Kohler A."/>
            <person name="Barry K."/>
            <person name="LaButti K."/>
            <person name="Morin E."/>
            <person name="Salamov A."/>
            <person name="Lipzen A."/>
            <person name="Mereny Z."/>
            <person name="Hegedus B."/>
            <person name="Baldrian P."/>
            <person name="Stursova M."/>
            <person name="Weitz H."/>
            <person name="Taylor A."/>
            <person name="Grigoriev I.V."/>
            <person name="Nagy L.G."/>
            <person name="Martin F."/>
            <person name="Kauserud H."/>
        </authorList>
    </citation>
    <scope>NUCLEOTIDE SEQUENCE</scope>
    <source>
        <strain evidence="2">CBHHK182m</strain>
    </source>
</reference>
<feature type="region of interest" description="Disordered" evidence="1">
    <location>
        <begin position="167"/>
        <end position="197"/>
    </location>
</feature>
<feature type="region of interest" description="Disordered" evidence="1">
    <location>
        <begin position="68"/>
        <end position="116"/>
    </location>
</feature>
<keyword evidence="3" id="KW-1185">Reference proteome</keyword>
<comment type="caution">
    <text evidence="2">The sequence shown here is derived from an EMBL/GenBank/DDBJ whole genome shotgun (WGS) entry which is preliminary data.</text>
</comment>
<evidence type="ECO:0000313" key="3">
    <source>
        <dbReference type="Proteomes" id="UP001215598"/>
    </source>
</evidence>
<evidence type="ECO:0000313" key="2">
    <source>
        <dbReference type="EMBL" id="KAJ7722718.1"/>
    </source>
</evidence>